<proteinExistence type="predicted"/>
<organism evidence="2 3">
    <name type="scientific">Draconibacterium sediminis</name>
    <dbReference type="NCBI Taxonomy" id="1544798"/>
    <lineage>
        <taxon>Bacteria</taxon>
        <taxon>Pseudomonadati</taxon>
        <taxon>Bacteroidota</taxon>
        <taxon>Bacteroidia</taxon>
        <taxon>Marinilabiliales</taxon>
        <taxon>Prolixibacteraceae</taxon>
        <taxon>Draconibacterium</taxon>
    </lineage>
</organism>
<dbReference type="Pfam" id="PF05899">
    <property type="entry name" value="Cupin_3"/>
    <property type="match status" value="1"/>
</dbReference>
<dbReference type="PANTHER" id="PTHR33271">
    <property type="entry name" value="OS04G0445200 PROTEIN"/>
    <property type="match status" value="1"/>
</dbReference>
<dbReference type="InterPro" id="IPR014710">
    <property type="entry name" value="RmlC-like_jellyroll"/>
</dbReference>
<dbReference type="RefSeq" id="WP_045030231.1">
    <property type="nucleotide sequence ID" value="NZ_CAJXKZ010000013.1"/>
</dbReference>
<dbReference type="InterPro" id="IPR008579">
    <property type="entry name" value="UGlyAH_Cupin_dom"/>
</dbReference>
<dbReference type="AlphaFoldDB" id="A0A0D8JAQ6"/>
<dbReference type="Gene3D" id="2.60.120.10">
    <property type="entry name" value="Jelly Rolls"/>
    <property type="match status" value="1"/>
</dbReference>
<evidence type="ECO:0000313" key="3">
    <source>
        <dbReference type="Proteomes" id="UP000032544"/>
    </source>
</evidence>
<keyword evidence="3" id="KW-1185">Reference proteome</keyword>
<evidence type="ECO:0000259" key="1">
    <source>
        <dbReference type="Pfam" id="PF05899"/>
    </source>
</evidence>
<dbReference type="Proteomes" id="UP000032544">
    <property type="component" value="Unassembled WGS sequence"/>
</dbReference>
<dbReference type="EMBL" id="JRHC01000002">
    <property type="protein sequence ID" value="KJF43799.1"/>
    <property type="molecule type" value="Genomic_DNA"/>
</dbReference>
<comment type="caution">
    <text evidence="2">The sequence shown here is derived from an EMBL/GenBank/DDBJ whole genome shotgun (WGS) entry which is preliminary data.</text>
</comment>
<dbReference type="PANTHER" id="PTHR33271:SF22">
    <property type="entry name" value="OS04G0445200 PROTEIN"/>
    <property type="match status" value="1"/>
</dbReference>
<protein>
    <recommendedName>
        <fullName evidence="1">(S)-ureidoglycine aminohydrolase cupin domain-containing protein</fullName>
    </recommendedName>
</protein>
<reference evidence="2 3" key="1">
    <citation type="submission" date="2014-09" db="EMBL/GenBank/DDBJ databases">
        <title>Draft Genome Sequence of Draconibacterium sp. JN14CK-3.</title>
        <authorList>
            <person name="Dong C."/>
            <person name="Lai Q."/>
            <person name="Shao Z."/>
        </authorList>
    </citation>
    <scope>NUCLEOTIDE SEQUENCE [LARGE SCALE GENOMIC DNA]</scope>
    <source>
        <strain evidence="2 3">JN14CK-3</strain>
    </source>
</reference>
<name>A0A0D8JAQ6_9BACT</name>
<sequence>MKISVDNYSEEELQEEGVFDWPVRKLDEEKMDWYYEETEMCYIVEGEAIIATEFEQTTVRAGDFVTFPKGLECVWDVEDEIEMHYSCE</sequence>
<accession>A0A0D8JAQ6</accession>
<feature type="domain" description="(S)-ureidoglycine aminohydrolase cupin" evidence="1">
    <location>
        <begin position="14"/>
        <end position="85"/>
    </location>
</feature>
<gene>
    <name evidence="2" type="ORF">LH29_12015</name>
</gene>
<dbReference type="SUPFAM" id="SSF51182">
    <property type="entry name" value="RmlC-like cupins"/>
    <property type="match status" value="1"/>
</dbReference>
<dbReference type="STRING" id="1544798.LH29_12015"/>
<evidence type="ECO:0000313" key="2">
    <source>
        <dbReference type="EMBL" id="KJF43799.1"/>
    </source>
</evidence>
<dbReference type="InterPro" id="IPR011051">
    <property type="entry name" value="RmlC_Cupin_sf"/>
</dbReference>